<dbReference type="GO" id="GO:0003735">
    <property type="term" value="F:structural constituent of ribosome"/>
    <property type="evidence" value="ECO:0007669"/>
    <property type="project" value="InterPro"/>
</dbReference>
<comment type="cofactor">
    <cofactor evidence="1">
        <name>Zn(2+)</name>
        <dbReference type="ChEBI" id="CHEBI:29105"/>
    </cofactor>
</comment>
<evidence type="ECO:0000256" key="4">
    <source>
        <dbReference type="ARBA" id="ARBA00022980"/>
    </source>
</evidence>
<comment type="similarity">
    <text evidence="2">Belongs to the eukaryotic ribosomal protein eS27 family.</text>
</comment>
<evidence type="ECO:0000256" key="3">
    <source>
        <dbReference type="ARBA" id="ARBA00022833"/>
    </source>
</evidence>
<sequence length="91" mass="10119">MVLQKLEKPKHKKKRLAQSPNSFFMDVSARAASTCNCKRTTVFSYSQTMVVCAGWQTVLCQPTGGKREGCSFHRKGNTKGGFGSRSNFCLH</sequence>
<proteinExistence type="inferred from homology"/>
<evidence type="ECO:0000256" key="5">
    <source>
        <dbReference type="ARBA" id="ARBA00023274"/>
    </source>
</evidence>
<evidence type="ECO:0008006" key="8">
    <source>
        <dbReference type="Google" id="ProtNLM"/>
    </source>
</evidence>
<evidence type="ECO:0000256" key="1">
    <source>
        <dbReference type="ARBA" id="ARBA00001947"/>
    </source>
</evidence>
<dbReference type="Gene3D" id="2.20.25.100">
    <property type="entry name" value="Zn-binding ribosomal proteins"/>
    <property type="match status" value="1"/>
</dbReference>
<protein>
    <recommendedName>
        <fullName evidence="8">40S ribosomal protein S27</fullName>
    </recommendedName>
</protein>
<reference evidence="7" key="1">
    <citation type="journal article" date="2013" name="Nature">
        <title>Draft genome of the wheat A-genome progenitor Triticum urartu.</title>
        <authorList>
            <person name="Ling H.Q."/>
            <person name="Zhao S."/>
            <person name="Liu D."/>
            <person name="Wang J."/>
            <person name="Sun H."/>
            <person name="Zhang C."/>
            <person name="Fan H."/>
            <person name="Li D."/>
            <person name="Dong L."/>
            <person name="Tao Y."/>
            <person name="Gao C."/>
            <person name="Wu H."/>
            <person name="Li Y."/>
            <person name="Cui Y."/>
            <person name="Guo X."/>
            <person name="Zheng S."/>
            <person name="Wang B."/>
            <person name="Yu K."/>
            <person name="Liang Q."/>
            <person name="Yang W."/>
            <person name="Lou X."/>
            <person name="Chen J."/>
            <person name="Feng M."/>
            <person name="Jian J."/>
            <person name="Zhang X."/>
            <person name="Luo G."/>
            <person name="Jiang Y."/>
            <person name="Liu J."/>
            <person name="Wang Z."/>
            <person name="Sha Y."/>
            <person name="Zhang B."/>
            <person name="Wu H."/>
            <person name="Tang D."/>
            <person name="Shen Q."/>
            <person name="Xue P."/>
            <person name="Zou S."/>
            <person name="Wang X."/>
            <person name="Liu X."/>
            <person name="Wang F."/>
            <person name="Yang Y."/>
            <person name="An X."/>
            <person name="Dong Z."/>
            <person name="Zhang K."/>
            <person name="Zhang X."/>
            <person name="Luo M.C."/>
            <person name="Dvorak J."/>
            <person name="Tong Y."/>
            <person name="Wang J."/>
            <person name="Yang H."/>
            <person name="Li Z."/>
            <person name="Wang D."/>
            <person name="Zhang A."/>
            <person name="Wang J."/>
        </authorList>
    </citation>
    <scope>NUCLEOTIDE SEQUENCE</scope>
    <source>
        <strain evidence="7">cv. G1812</strain>
    </source>
</reference>
<keyword evidence="7" id="KW-1185">Reference proteome</keyword>
<dbReference type="GO" id="GO:0006412">
    <property type="term" value="P:translation"/>
    <property type="evidence" value="ECO:0007669"/>
    <property type="project" value="InterPro"/>
</dbReference>
<evidence type="ECO:0000313" key="7">
    <source>
        <dbReference type="Proteomes" id="UP000015106"/>
    </source>
</evidence>
<evidence type="ECO:0000256" key="2">
    <source>
        <dbReference type="ARBA" id="ARBA00010919"/>
    </source>
</evidence>
<dbReference type="GO" id="GO:0005840">
    <property type="term" value="C:ribosome"/>
    <property type="evidence" value="ECO:0007669"/>
    <property type="project" value="UniProtKB-KW"/>
</dbReference>
<accession>A0A8R7VCN6</accession>
<dbReference type="AlphaFoldDB" id="A0A8R7VCN6"/>
<organism evidence="6 7">
    <name type="scientific">Triticum urartu</name>
    <name type="common">Red wild einkorn</name>
    <name type="synonym">Crithodium urartu</name>
    <dbReference type="NCBI Taxonomy" id="4572"/>
    <lineage>
        <taxon>Eukaryota</taxon>
        <taxon>Viridiplantae</taxon>
        <taxon>Streptophyta</taxon>
        <taxon>Embryophyta</taxon>
        <taxon>Tracheophyta</taxon>
        <taxon>Spermatophyta</taxon>
        <taxon>Magnoliopsida</taxon>
        <taxon>Liliopsida</taxon>
        <taxon>Poales</taxon>
        <taxon>Poaceae</taxon>
        <taxon>BOP clade</taxon>
        <taxon>Pooideae</taxon>
        <taxon>Triticodae</taxon>
        <taxon>Triticeae</taxon>
        <taxon>Triticinae</taxon>
        <taxon>Triticum</taxon>
    </lineage>
</organism>
<keyword evidence="5" id="KW-0687">Ribonucleoprotein</keyword>
<dbReference type="EnsemblPlants" id="TuG1812G0700005114.01.T01">
    <property type="protein sequence ID" value="TuG1812G0700005114.01.T01"/>
    <property type="gene ID" value="TuG1812G0700005114.01"/>
</dbReference>
<evidence type="ECO:0000313" key="6">
    <source>
        <dbReference type="EnsemblPlants" id="TuG1812G0700005114.01.T01"/>
    </source>
</evidence>
<dbReference type="InterPro" id="IPR000592">
    <property type="entry name" value="Ribosomal_eS27"/>
</dbReference>
<dbReference type="Pfam" id="PF01667">
    <property type="entry name" value="Ribosomal_S27e"/>
    <property type="match status" value="1"/>
</dbReference>
<name>A0A8R7VCN6_TRIUA</name>
<dbReference type="GO" id="GO:1990904">
    <property type="term" value="C:ribonucleoprotein complex"/>
    <property type="evidence" value="ECO:0007669"/>
    <property type="project" value="UniProtKB-KW"/>
</dbReference>
<reference evidence="6" key="2">
    <citation type="submission" date="2018-03" db="EMBL/GenBank/DDBJ databases">
        <title>The Triticum urartu genome reveals the dynamic nature of wheat genome evolution.</title>
        <authorList>
            <person name="Ling H."/>
            <person name="Ma B."/>
            <person name="Shi X."/>
            <person name="Liu H."/>
            <person name="Dong L."/>
            <person name="Sun H."/>
            <person name="Cao Y."/>
            <person name="Gao Q."/>
            <person name="Zheng S."/>
            <person name="Li Y."/>
            <person name="Yu Y."/>
            <person name="Du H."/>
            <person name="Qi M."/>
            <person name="Li Y."/>
            <person name="Yu H."/>
            <person name="Cui Y."/>
            <person name="Wang N."/>
            <person name="Chen C."/>
            <person name="Wu H."/>
            <person name="Zhao Y."/>
            <person name="Zhang J."/>
            <person name="Li Y."/>
            <person name="Zhou W."/>
            <person name="Zhang B."/>
            <person name="Hu W."/>
            <person name="Eijk M."/>
            <person name="Tang J."/>
            <person name="Witsenboer H."/>
            <person name="Zhao S."/>
            <person name="Li Z."/>
            <person name="Zhang A."/>
            <person name="Wang D."/>
            <person name="Liang C."/>
        </authorList>
    </citation>
    <scope>NUCLEOTIDE SEQUENCE [LARGE SCALE GENOMIC DNA]</scope>
    <source>
        <strain evidence="6">cv. G1812</strain>
    </source>
</reference>
<dbReference type="SUPFAM" id="SSF57829">
    <property type="entry name" value="Zn-binding ribosomal proteins"/>
    <property type="match status" value="1"/>
</dbReference>
<dbReference type="Gramene" id="TuG1812G0700005114.01.T01">
    <property type="protein sequence ID" value="TuG1812G0700005114.01.T01"/>
    <property type="gene ID" value="TuG1812G0700005114.01"/>
</dbReference>
<dbReference type="InterPro" id="IPR023407">
    <property type="entry name" value="Ribosomal_eS27_Zn-bd_dom_sf"/>
</dbReference>
<dbReference type="PANTHER" id="PTHR11594">
    <property type="entry name" value="40S RIBOSOMAL PROTEIN S27"/>
    <property type="match status" value="1"/>
</dbReference>
<reference evidence="6" key="3">
    <citation type="submission" date="2022-06" db="UniProtKB">
        <authorList>
            <consortium name="EnsemblPlants"/>
        </authorList>
    </citation>
    <scope>IDENTIFICATION</scope>
</reference>
<keyword evidence="3" id="KW-0862">Zinc</keyword>
<dbReference type="Proteomes" id="UP000015106">
    <property type="component" value="Chromosome 7"/>
</dbReference>
<dbReference type="InterPro" id="IPR011332">
    <property type="entry name" value="Ribosomal_zn-bd"/>
</dbReference>
<keyword evidence="4" id="KW-0689">Ribosomal protein</keyword>